<reference evidence="1" key="2">
    <citation type="submission" date="2020-09" db="EMBL/GenBank/DDBJ databases">
        <authorList>
            <person name="Sun Q."/>
            <person name="Ohkuma M."/>
        </authorList>
    </citation>
    <scope>NUCLEOTIDE SEQUENCE</scope>
    <source>
        <strain evidence="1">JCM 4386</strain>
    </source>
</reference>
<dbReference type="Proteomes" id="UP000606194">
    <property type="component" value="Unassembled WGS sequence"/>
</dbReference>
<comment type="caution">
    <text evidence="1">The sequence shown here is derived from an EMBL/GenBank/DDBJ whole genome shotgun (WGS) entry which is preliminary data.</text>
</comment>
<protein>
    <submittedName>
        <fullName evidence="1">Uncharacterized protein</fullName>
    </submittedName>
</protein>
<dbReference type="RefSeq" id="WP_190153640.1">
    <property type="nucleotide sequence ID" value="NZ_BMTL01000043.1"/>
</dbReference>
<name>A0A918G903_9ACTN</name>
<keyword evidence="2" id="KW-1185">Reference proteome</keyword>
<reference evidence="1" key="1">
    <citation type="journal article" date="2014" name="Int. J. Syst. Evol. Microbiol.">
        <title>Complete genome sequence of Corynebacterium casei LMG S-19264T (=DSM 44701T), isolated from a smear-ripened cheese.</title>
        <authorList>
            <consortium name="US DOE Joint Genome Institute (JGI-PGF)"/>
            <person name="Walter F."/>
            <person name="Albersmeier A."/>
            <person name="Kalinowski J."/>
            <person name="Ruckert C."/>
        </authorList>
    </citation>
    <scope>NUCLEOTIDE SEQUENCE</scope>
    <source>
        <strain evidence="1">JCM 4386</strain>
    </source>
</reference>
<sequence>MRELLLPIGLAGALLCLAGHLPGPVRHWGPASLALGGMALMAADESLPGACAVLAACLWCLLRAGIDGDGWNEAIDTAAMALLMALMTTGAAAVGGAHAHTAAGAAAGPAVLTLVVWVTARAGGFMFGQLSGVPRGTACAPPARRARVCRESGAVVMIVSMAAVFV</sequence>
<organism evidence="1 2">
    <name type="scientific">Streptomyces humidus</name>
    <dbReference type="NCBI Taxonomy" id="52259"/>
    <lineage>
        <taxon>Bacteria</taxon>
        <taxon>Bacillati</taxon>
        <taxon>Actinomycetota</taxon>
        <taxon>Actinomycetes</taxon>
        <taxon>Kitasatosporales</taxon>
        <taxon>Streptomycetaceae</taxon>
        <taxon>Streptomyces</taxon>
    </lineage>
</organism>
<evidence type="ECO:0000313" key="2">
    <source>
        <dbReference type="Proteomes" id="UP000606194"/>
    </source>
</evidence>
<gene>
    <name evidence="1" type="ORF">GCM10010269_72970</name>
</gene>
<accession>A0A918G903</accession>
<dbReference type="EMBL" id="BMTL01000043">
    <property type="protein sequence ID" value="GGS23567.1"/>
    <property type="molecule type" value="Genomic_DNA"/>
</dbReference>
<evidence type="ECO:0000313" key="1">
    <source>
        <dbReference type="EMBL" id="GGS23567.1"/>
    </source>
</evidence>
<proteinExistence type="predicted"/>
<dbReference type="AlphaFoldDB" id="A0A918G903"/>